<keyword evidence="3" id="KW-1185">Reference proteome</keyword>
<dbReference type="Gene3D" id="3.40.50.300">
    <property type="entry name" value="P-loop containing nucleotide triphosphate hydrolases"/>
    <property type="match status" value="1"/>
</dbReference>
<dbReference type="SUPFAM" id="SSF52540">
    <property type="entry name" value="P-loop containing nucleoside triphosphate hydrolases"/>
    <property type="match status" value="1"/>
</dbReference>
<dbReference type="InterPro" id="IPR000212">
    <property type="entry name" value="DNA_helicase_UvrD/REP"/>
</dbReference>
<dbReference type="Pfam" id="PF13604">
    <property type="entry name" value="AAA_30"/>
    <property type="match status" value="1"/>
</dbReference>
<sequence>MNFTPEQQTIFRFVQQGNGIGIIDAVAGAGKTTTIMECARHIPMSTANVLFCAFNKSIAKEIAGKLAERGLSNVTVKTIHAFLIACSYTFNLRICKQDLQRRVDNLLISFSLCLRNLLSSKPDK</sequence>
<evidence type="ECO:0000256" key="1">
    <source>
        <dbReference type="ARBA" id="ARBA00034923"/>
    </source>
</evidence>
<gene>
    <name evidence="2" type="ORF">ACFQ21_21655</name>
</gene>
<dbReference type="InterPro" id="IPR027417">
    <property type="entry name" value="P-loop_NTPase"/>
</dbReference>
<dbReference type="PANTHER" id="PTHR11070">
    <property type="entry name" value="UVRD / RECB / PCRA DNA HELICASE FAMILY MEMBER"/>
    <property type="match status" value="1"/>
</dbReference>
<accession>A0ABW3K8N2</accession>
<dbReference type="Proteomes" id="UP001597112">
    <property type="component" value="Unassembled WGS sequence"/>
</dbReference>
<name>A0ABW3K8N2_9BACT</name>
<reference evidence="3" key="1">
    <citation type="journal article" date="2019" name="Int. J. Syst. Evol. Microbiol.">
        <title>The Global Catalogue of Microorganisms (GCM) 10K type strain sequencing project: providing services to taxonomists for standard genome sequencing and annotation.</title>
        <authorList>
            <consortium name="The Broad Institute Genomics Platform"/>
            <consortium name="The Broad Institute Genome Sequencing Center for Infectious Disease"/>
            <person name="Wu L."/>
            <person name="Ma J."/>
        </authorList>
    </citation>
    <scope>NUCLEOTIDE SEQUENCE [LARGE SCALE GENOMIC DNA]</scope>
    <source>
        <strain evidence="3">CCUG 58938</strain>
    </source>
</reference>
<organism evidence="2 3">
    <name type="scientific">Ohtaekwangia kribbensis</name>
    <dbReference type="NCBI Taxonomy" id="688913"/>
    <lineage>
        <taxon>Bacteria</taxon>
        <taxon>Pseudomonadati</taxon>
        <taxon>Bacteroidota</taxon>
        <taxon>Cytophagia</taxon>
        <taxon>Cytophagales</taxon>
        <taxon>Fulvivirgaceae</taxon>
        <taxon>Ohtaekwangia</taxon>
    </lineage>
</organism>
<evidence type="ECO:0000313" key="3">
    <source>
        <dbReference type="Proteomes" id="UP001597112"/>
    </source>
</evidence>
<dbReference type="PANTHER" id="PTHR11070:SF2">
    <property type="entry name" value="ATP-DEPENDENT DNA HELICASE SRS2"/>
    <property type="match status" value="1"/>
</dbReference>
<evidence type="ECO:0000313" key="2">
    <source>
        <dbReference type="EMBL" id="MFD1001946.1"/>
    </source>
</evidence>
<dbReference type="EMBL" id="JBHTKA010000008">
    <property type="protein sequence ID" value="MFD1001946.1"/>
    <property type="molecule type" value="Genomic_DNA"/>
</dbReference>
<dbReference type="RefSeq" id="WP_377582580.1">
    <property type="nucleotide sequence ID" value="NZ_JBHTKA010000008.1"/>
</dbReference>
<comment type="caution">
    <text evidence="2">The sequence shown here is derived from an EMBL/GenBank/DDBJ whole genome shotgun (WGS) entry which is preliminary data.</text>
</comment>
<protein>
    <recommendedName>
        <fullName evidence="1">DNA 3'-5' helicase II</fullName>
    </recommendedName>
</protein>
<proteinExistence type="predicted"/>